<organism evidence="1 2">
    <name type="scientific">Persea americana</name>
    <name type="common">Avocado</name>
    <dbReference type="NCBI Taxonomy" id="3435"/>
    <lineage>
        <taxon>Eukaryota</taxon>
        <taxon>Viridiplantae</taxon>
        <taxon>Streptophyta</taxon>
        <taxon>Embryophyta</taxon>
        <taxon>Tracheophyta</taxon>
        <taxon>Spermatophyta</taxon>
        <taxon>Magnoliopsida</taxon>
        <taxon>Magnoliidae</taxon>
        <taxon>Laurales</taxon>
        <taxon>Lauraceae</taxon>
        <taxon>Persea</taxon>
    </lineage>
</organism>
<accession>A0ACC2K8F2</accession>
<evidence type="ECO:0000313" key="2">
    <source>
        <dbReference type="Proteomes" id="UP001234297"/>
    </source>
</evidence>
<sequence length="612" mass="68795">MAPPPSPKPLPHAVIFPFMAQGHTIPLLDFSKALSRRGLRVTILTTPANSSFILQSISDHPNILLHELDFPIADGLPKGCENTDRLPSMDLYVPFLRATRQLRRPFHRFLRQLSDLRDLPIFVVSDFFLGWTLAVCREFDVPRLVFHGMGAFSMAVCKSTIVHAPHKHAETFAMPCLPERLKFTAVDLPGEVRDFDPESNPICRFLVEIGESDIESWGVVVNSSAELEGDFVGPLQSFYRNGAKAWCLGPMLLYNDEGEQDTCVEGEPTCIEWLNQRATGSVIYVSFGTQTHMSDEQLDEVAMGLEKSGCSFVWAIRSKTWCPTKEMEERIKGRGFMPCYEDQKISISFFSQGRVPSSPIFASSPSSATYLAANPLLKAQMEDPTNNRRSEEEDEEEELNRRNLVILAACTAAAHTWLHQVRVVIAYLASYKEKNKRRTRDKQCGVCVSSLTSGRDWATRKYAGASYCAYTLTAPESDTCNNGHMLGNVNITPDEMKPHFSSEGAQGGSSSQTRRGRKCTRVVSNVIFGLERSALNLKSALFEIADSMKKSEHRHEVMMAVKAIPNLTPEEVDIAFEWLTMNDKRSMQFLAQEDRSTYVKRRLHRMRADASE</sequence>
<keyword evidence="2" id="KW-1185">Reference proteome</keyword>
<proteinExistence type="predicted"/>
<dbReference type="EMBL" id="CM056812">
    <property type="protein sequence ID" value="KAJ8617234.1"/>
    <property type="molecule type" value="Genomic_DNA"/>
</dbReference>
<reference evidence="1 2" key="1">
    <citation type="journal article" date="2022" name="Hortic Res">
        <title>A haplotype resolved chromosomal level avocado genome allows analysis of novel avocado genes.</title>
        <authorList>
            <person name="Nath O."/>
            <person name="Fletcher S.J."/>
            <person name="Hayward A."/>
            <person name="Shaw L.M."/>
            <person name="Masouleh A.K."/>
            <person name="Furtado A."/>
            <person name="Henry R.J."/>
            <person name="Mitter N."/>
        </authorList>
    </citation>
    <scope>NUCLEOTIDE SEQUENCE [LARGE SCALE GENOMIC DNA]</scope>
    <source>
        <strain evidence="2">cv. Hass</strain>
    </source>
</reference>
<name>A0ACC2K8F2_PERAE</name>
<protein>
    <submittedName>
        <fullName evidence="1">Uncharacterized protein</fullName>
    </submittedName>
</protein>
<evidence type="ECO:0000313" key="1">
    <source>
        <dbReference type="EMBL" id="KAJ8617234.1"/>
    </source>
</evidence>
<comment type="caution">
    <text evidence="1">The sequence shown here is derived from an EMBL/GenBank/DDBJ whole genome shotgun (WGS) entry which is preliminary data.</text>
</comment>
<gene>
    <name evidence="1" type="ORF">MRB53_013420</name>
</gene>
<dbReference type="Proteomes" id="UP001234297">
    <property type="component" value="Chromosome 4"/>
</dbReference>